<dbReference type="AlphaFoldDB" id="A0AA37T780"/>
<accession>A0AA37T780</accession>
<feature type="transmembrane region" description="Helical" evidence="9">
    <location>
        <begin position="304"/>
        <end position="321"/>
    </location>
</feature>
<feature type="transmembrane region" description="Helical" evidence="9">
    <location>
        <begin position="12"/>
        <end position="31"/>
    </location>
</feature>
<evidence type="ECO:0000256" key="6">
    <source>
        <dbReference type="ARBA" id="ARBA00022989"/>
    </source>
</evidence>
<keyword evidence="7 9" id="KW-0472">Membrane</keyword>
<name>A0AA37T780_9ALTE</name>
<evidence type="ECO:0000256" key="5">
    <source>
        <dbReference type="ARBA" id="ARBA00022692"/>
    </source>
</evidence>
<comment type="function">
    <text evidence="1">Part of the ABC transporter complex LptBFG involved in the translocation of lipopolysaccharide (LPS) from the inner membrane to the outer membrane.</text>
</comment>
<evidence type="ECO:0000256" key="1">
    <source>
        <dbReference type="ARBA" id="ARBA00002265"/>
    </source>
</evidence>
<dbReference type="GO" id="GO:0015920">
    <property type="term" value="P:lipopolysaccharide transport"/>
    <property type="evidence" value="ECO:0007669"/>
    <property type="project" value="TreeGrafter"/>
</dbReference>
<dbReference type="InterPro" id="IPR030923">
    <property type="entry name" value="LptG"/>
</dbReference>
<reference evidence="10" key="2">
    <citation type="submission" date="2023-01" db="EMBL/GenBank/DDBJ databases">
        <title>Draft genome sequence of Agaribacter marinus strain NBRC 110023.</title>
        <authorList>
            <person name="Sun Q."/>
            <person name="Mori K."/>
        </authorList>
    </citation>
    <scope>NUCLEOTIDE SEQUENCE</scope>
    <source>
        <strain evidence="10">NBRC 110023</strain>
    </source>
</reference>
<feature type="transmembrane region" description="Helical" evidence="9">
    <location>
        <begin position="274"/>
        <end position="292"/>
    </location>
</feature>
<evidence type="ECO:0000313" key="10">
    <source>
        <dbReference type="EMBL" id="GLR72820.1"/>
    </source>
</evidence>
<reference evidence="10" key="1">
    <citation type="journal article" date="2014" name="Int. J. Syst. Evol. Microbiol.">
        <title>Complete genome sequence of Corynebacterium casei LMG S-19264T (=DSM 44701T), isolated from a smear-ripened cheese.</title>
        <authorList>
            <consortium name="US DOE Joint Genome Institute (JGI-PGF)"/>
            <person name="Walter F."/>
            <person name="Albersmeier A."/>
            <person name="Kalinowski J."/>
            <person name="Ruckert C."/>
        </authorList>
    </citation>
    <scope>NUCLEOTIDE SEQUENCE</scope>
    <source>
        <strain evidence="10">NBRC 110023</strain>
    </source>
</reference>
<keyword evidence="4" id="KW-1003">Cell membrane</keyword>
<comment type="caution">
    <text evidence="10">The sequence shown here is derived from an EMBL/GenBank/DDBJ whole genome shotgun (WGS) entry which is preliminary data.</text>
</comment>
<dbReference type="Pfam" id="PF03739">
    <property type="entry name" value="LptF_LptG"/>
    <property type="match status" value="1"/>
</dbReference>
<feature type="transmembrane region" description="Helical" evidence="9">
    <location>
        <begin position="333"/>
        <end position="351"/>
    </location>
</feature>
<feature type="transmembrane region" description="Helical" evidence="9">
    <location>
        <begin position="64"/>
        <end position="82"/>
    </location>
</feature>
<dbReference type="InterPro" id="IPR005495">
    <property type="entry name" value="LptG/LptF_permease"/>
</dbReference>
<proteinExistence type="inferred from homology"/>
<feature type="transmembrane region" description="Helical" evidence="9">
    <location>
        <begin position="103"/>
        <end position="122"/>
    </location>
</feature>
<comment type="similarity">
    <text evidence="3">Belongs to the LptF/LptG family.</text>
</comment>
<protein>
    <submittedName>
        <fullName evidence="10">LPS export ABC transporter permease LptG</fullName>
    </submittedName>
</protein>
<dbReference type="Proteomes" id="UP001156601">
    <property type="component" value="Unassembled WGS sequence"/>
</dbReference>
<comment type="subcellular location">
    <subcellularLocation>
        <location evidence="2">Cell membrane</location>
        <topology evidence="2">Multi-pass membrane protein</topology>
    </subcellularLocation>
</comment>
<dbReference type="GO" id="GO:0055085">
    <property type="term" value="P:transmembrane transport"/>
    <property type="evidence" value="ECO:0007669"/>
    <property type="project" value="InterPro"/>
</dbReference>
<evidence type="ECO:0000313" key="11">
    <source>
        <dbReference type="Proteomes" id="UP001156601"/>
    </source>
</evidence>
<evidence type="ECO:0000256" key="4">
    <source>
        <dbReference type="ARBA" id="ARBA00022475"/>
    </source>
</evidence>
<evidence type="ECO:0000256" key="8">
    <source>
        <dbReference type="ARBA" id="ARBA00026081"/>
    </source>
</evidence>
<dbReference type="GO" id="GO:0043190">
    <property type="term" value="C:ATP-binding cassette (ABC) transporter complex"/>
    <property type="evidence" value="ECO:0007669"/>
    <property type="project" value="InterPro"/>
</dbReference>
<evidence type="ECO:0000256" key="2">
    <source>
        <dbReference type="ARBA" id="ARBA00004651"/>
    </source>
</evidence>
<evidence type="ECO:0000256" key="9">
    <source>
        <dbReference type="SAM" id="Phobius"/>
    </source>
</evidence>
<dbReference type="RefSeq" id="WP_284219240.1">
    <property type="nucleotide sequence ID" value="NZ_BSOT01000019.1"/>
</dbReference>
<comment type="subunit">
    <text evidence="8">Component of the lipopolysaccharide transport and assembly complex. The LptBFG transporter is composed of two ATP-binding proteins (LptB) and two transmembrane proteins (LptF and LptG).</text>
</comment>
<evidence type="ECO:0000256" key="3">
    <source>
        <dbReference type="ARBA" id="ARBA00007725"/>
    </source>
</evidence>
<sequence>MLKILDIYIARTLLSTTTITLSVLIGLSALIKFVEQLRRVGQGDYDMTVAALYVLLSLPREIELFLPMATLLGALIGMGILAQSSELVVMQSAGMSRSQITVSATKSIVVIIIAIMAIGEYVTPQSESKAKEIRTQALSGGSILSSDSVTWAKDGNNFVSISDVIDQNNLQNIKIYVFNDDLTIEEILAAKHAKYVETGWMLSELTSLNFGQNKINTQQTGSFLWLSSLTPDRLGIEAVKPEALSIQGLFEYVSYLENNQQDSSRYELAFWRKVTQPVSVIVMLLLAMSFIFGPLRSVTMGARIIMGVLAGFSFFISNEVFGQVSLVFQLPPLLGAILPSVVFAGVAGYLLKR</sequence>
<dbReference type="EMBL" id="BSOT01000019">
    <property type="protein sequence ID" value="GLR72820.1"/>
    <property type="molecule type" value="Genomic_DNA"/>
</dbReference>
<keyword evidence="6 9" id="KW-1133">Transmembrane helix</keyword>
<dbReference type="PANTHER" id="PTHR33529">
    <property type="entry name" value="SLR0882 PROTEIN-RELATED"/>
    <property type="match status" value="1"/>
</dbReference>
<organism evidence="10 11">
    <name type="scientific">Agaribacter marinus</name>
    <dbReference type="NCBI Taxonomy" id="1431249"/>
    <lineage>
        <taxon>Bacteria</taxon>
        <taxon>Pseudomonadati</taxon>
        <taxon>Pseudomonadota</taxon>
        <taxon>Gammaproteobacteria</taxon>
        <taxon>Alteromonadales</taxon>
        <taxon>Alteromonadaceae</taxon>
        <taxon>Agaribacter</taxon>
    </lineage>
</organism>
<evidence type="ECO:0000256" key="7">
    <source>
        <dbReference type="ARBA" id="ARBA00023136"/>
    </source>
</evidence>
<dbReference type="NCBIfam" id="TIGR04408">
    <property type="entry name" value="LptG_lptG"/>
    <property type="match status" value="1"/>
</dbReference>
<keyword evidence="5 9" id="KW-0812">Transmembrane</keyword>
<keyword evidence="11" id="KW-1185">Reference proteome</keyword>
<dbReference type="PANTHER" id="PTHR33529:SF2">
    <property type="entry name" value="LIPOPOLYSACCHARIDE EXPORT SYSTEM PERMEASE PROTEIN LPTG"/>
    <property type="match status" value="1"/>
</dbReference>
<gene>
    <name evidence="10" type="primary">lptG</name>
    <name evidence="10" type="ORF">GCM10007852_37280</name>
</gene>